<dbReference type="AlphaFoldDB" id="A0AAN2BJJ8"/>
<organism evidence="2 3">
    <name type="scientific">Marinagarivorans cellulosilyticus</name>
    <dbReference type="NCBI Taxonomy" id="2721545"/>
    <lineage>
        <taxon>Bacteria</taxon>
        <taxon>Pseudomonadati</taxon>
        <taxon>Pseudomonadota</taxon>
        <taxon>Gammaproteobacteria</taxon>
        <taxon>Cellvibrionales</taxon>
        <taxon>Cellvibrionaceae</taxon>
        <taxon>Marinagarivorans</taxon>
    </lineage>
</organism>
<feature type="transmembrane region" description="Helical" evidence="1">
    <location>
        <begin position="312"/>
        <end position="332"/>
    </location>
</feature>
<feature type="transmembrane region" description="Helical" evidence="1">
    <location>
        <begin position="261"/>
        <end position="281"/>
    </location>
</feature>
<evidence type="ECO:0000256" key="1">
    <source>
        <dbReference type="SAM" id="Phobius"/>
    </source>
</evidence>
<reference evidence="2 3" key="1">
    <citation type="journal article" date="2022" name="IScience">
        <title>An ultrasensitive nanofiber-based assay for enzymatic hydrolysis and deep-sea microbial degradation of cellulose.</title>
        <authorList>
            <person name="Tsudome M."/>
            <person name="Tachioka M."/>
            <person name="Miyazaki M."/>
            <person name="Uchimura K."/>
            <person name="Tsuda M."/>
            <person name="Takaki Y."/>
            <person name="Deguchi S."/>
        </authorList>
    </citation>
    <scope>NUCLEOTIDE SEQUENCE [LARGE SCALE GENOMIC DNA]</scope>
    <source>
        <strain evidence="2 3">GE09</strain>
    </source>
</reference>
<dbReference type="RefSeq" id="WP_236986544.1">
    <property type="nucleotide sequence ID" value="NZ_AP023086.1"/>
</dbReference>
<evidence type="ECO:0000313" key="3">
    <source>
        <dbReference type="Proteomes" id="UP001320119"/>
    </source>
</evidence>
<evidence type="ECO:0000313" key="2">
    <source>
        <dbReference type="EMBL" id="BCD97068.1"/>
    </source>
</evidence>
<name>A0AAN2BJJ8_9GAMM</name>
<feature type="transmembrane region" description="Helical" evidence="1">
    <location>
        <begin position="569"/>
        <end position="586"/>
    </location>
</feature>
<dbReference type="Proteomes" id="UP001320119">
    <property type="component" value="Chromosome"/>
</dbReference>
<keyword evidence="1" id="KW-0812">Transmembrane</keyword>
<accession>A0AAN2BJJ8</accession>
<dbReference type="KEGG" id="marq:MARGE09_P1268"/>
<feature type="transmembrane region" description="Helical" evidence="1">
    <location>
        <begin position="536"/>
        <end position="557"/>
    </location>
</feature>
<feature type="transmembrane region" description="Helical" evidence="1">
    <location>
        <begin position="510"/>
        <end position="530"/>
    </location>
</feature>
<protein>
    <recommendedName>
        <fullName evidence="4">Glycosyltransferase RgtA/B/C/D-like domain-containing protein</fullName>
    </recommendedName>
</protein>
<dbReference type="EMBL" id="AP023086">
    <property type="protein sequence ID" value="BCD97068.1"/>
    <property type="molecule type" value="Genomic_DNA"/>
</dbReference>
<feature type="transmembrane region" description="Helical" evidence="1">
    <location>
        <begin position="338"/>
        <end position="355"/>
    </location>
</feature>
<proteinExistence type="predicted"/>
<keyword evidence="1" id="KW-0472">Membrane</keyword>
<feature type="transmembrane region" description="Helical" evidence="1">
    <location>
        <begin position="149"/>
        <end position="167"/>
    </location>
</feature>
<sequence length="621" mass="70442">MTMKSKLLLIIIVVIIALLTKFLYSTTYTDFTLKGPSGTQQISIPHSGKFGSPQNNEFTVEGYISVGVLSSNIFRIIPDDKVISITINKLPVDLSHIPASELSSWNKGFKIDLRPYFTQEKNHIRIELMDTGGQYSILINNSVTGIAQVPYWLILSLCMTIGIYTIAKACRLRKELCIAVTTGVLLRWFYVLITGFDTRGHDTWEHIEYIMHFTKEWALPDLSAAVDGAYFHPPLYYWLNSIIFEISQWFSPNDKAYGYKWLQYASFTYSIGFLLFTGKLIELFFQEINTKNPHFRSRNQSQRFFDITSPRLHSFFAMLCISVWPGAILHSSRIGNDPQLYFLFIASSYYIYKFYLTPKFHFFLLGVVFTALAVTTKANAAVLGLAGAGVVLYHWWNAGFTFPKKAIAVGILPSILLLGAAGLTFYPGIALKLKGDRTHLYIDNINNVSKGLQVGNEAKNYLWVDINTFINEPFTSPWDDKLGRQYFANYLGKTSLFGEWRFDGGLARNCAMIMSFIFLAMMVISVYSVYSINVNHLGAILPIVALHLLLVAPIYYMRMTFPVNIDFRYIIPSLASLMIIFNYGLWKASINGHTRFAKLGLTLQSIFVFSSVGFISHFALS</sequence>
<feature type="transmembrane region" description="Helical" evidence="1">
    <location>
        <begin position="407"/>
        <end position="429"/>
    </location>
</feature>
<feature type="transmembrane region" description="Helical" evidence="1">
    <location>
        <begin position="176"/>
        <end position="196"/>
    </location>
</feature>
<feature type="transmembrane region" description="Helical" evidence="1">
    <location>
        <begin position="362"/>
        <end position="395"/>
    </location>
</feature>
<keyword evidence="3" id="KW-1185">Reference proteome</keyword>
<keyword evidence="1" id="KW-1133">Transmembrane helix</keyword>
<evidence type="ECO:0008006" key="4">
    <source>
        <dbReference type="Google" id="ProtNLM"/>
    </source>
</evidence>
<gene>
    <name evidence="2" type="ORF">MARGE09_P1268</name>
</gene>
<feature type="transmembrane region" description="Helical" evidence="1">
    <location>
        <begin position="601"/>
        <end position="620"/>
    </location>
</feature>